<protein>
    <recommendedName>
        <fullName evidence="3">TPR and ankyrin repeat-containing protein 1</fullName>
    </recommendedName>
</protein>
<dbReference type="InterPro" id="IPR039904">
    <property type="entry name" value="TRANK1"/>
</dbReference>
<dbReference type="Proteomes" id="UP000663850">
    <property type="component" value="Unassembled WGS sequence"/>
</dbReference>
<evidence type="ECO:0008006" key="3">
    <source>
        <dbReference type="Google" id="ProtNLM"/>
    </source>
</evidence>
<dbReference type="PANTHER" id="PTHR21529">
    <property type="entry name" value="MAMMARY TURMOR VIRUS RECEPTOR HOMOLOG 1, 2 MTVR1, 2"/>
    <property type="match status" value="1"/>
</dbReference>
<comment type="caution">
    <text evidence="1">The sequence shown here is derived from an EMBL/GenBank/DDBJ whole genome shotgun (WGS) entry which is preliminary data.</text>
</comment>
<proteinExistence type="predicted"/>
<evidence type="ECO:0000313" key="2">
    <source>
        <dbReference type="Proteomes" id="UP000663850"/>
    </source>
</evidence>
<name>A0A8H3GGK6_9AGAM</name>
<dbReference type="SUPFAM" id="SSF52540">
    <property type="entry name" value="P-loop containing nucleoside triphosphate hydrolases"/>
    <property type="match status" value="1"/>
</dbReference>
<dbReference type="InterPro" id="IPR027417">
    <property type="entry name" value="P-loop_NTPase"/>
</dbReference>
<evidence type="ECO:0000313" key="1">
    <source>
        <dbReference type="EMBL" id="CAE6452197.1"/>
    </source>
</evidence>
<organism evidence="1 2">
    <name type="scientific">Rhizoctonia solani</name>
    <dbReference type="NCBI Taxonomy" id="456999"/>
    <lineage>
        <taxon>Eukaryota</taxon>
        <taxon>Fungi</taxon>
        <taxon>Dikarya</taxon>
        <taxon>Basidiomycota</taxon>
        <taxon>Agaricomycotina</taxon>
        <taxon>Agaricomycetes</taxon>
        <taxon>Cantharellales</taxon>
        <taxon>Ceratobasidiaceae</taxon>
        <taxon>Rhizoctonia</taxon>
    </lineage>
</organism>
<dbReference type="Gene3D" id="3.40.50.300">
    <property type="entry name" value="P-loop containing nucleotide triphosphate hydrolases"/>
    <property type="match status" value="1"/>
</dbReference>
<gene>
    <name evidence="1" type="ORF">RDB_LOCUS42386</name>
</gene>
<sequence>MSETGLPAGNRWAVVLSARAVKELRKVERDQKALEVVHKKIRDLSSGNFSDENHRPIIGTLQHVPLFRAKAPLDLRIIYQIDVLPDSTGNYDHQGAVIKIFQIESRARVNYAFWAKVSVRLQHTNPKYRLRSQYRRVVKDAARNISYNQQHPAMFPHEDYGLTISNEESGFLLDGLTEEEREQIQEITMDRFAPFSKALYNSVVADLEMVLPMVLDEHEREIVSHKGASIVIGRSGTGKTTALIYKIRAVDQEHATKEEKVPIRQMFVTRSRVLAQHVEATYQGLAEFTNIASKSDEQLKEIAKQSRDDPDRALVEFDTEVDLRGDLPPRFSELTRSHFPLFISFDKLCSLLEGDIRQNVPGEINSERARSLIGYDDFLHSYWPSFRGSTHGLEPNLVWSEIIGIIKGSQAAFTSKEGYLSRIEYVEGLSQRQFSLLAPVRAKVYSIFELYIRRKTAQHDTDEADRTRTILYNLPKILQRPNIDYLYVDEVQDNLMIDIYLLRKLAKSIENIYWSGDSAQTVVAGSSFRINDLKAFTYQDQAVTSGPRSSRKTTTAPQFTTFDLNVNFRSLSGIVCFARFLVQAIHNLFPQTIDLMEPERAKQFGDPPILFTNIQNEAGYFEKFLLGSSASNRVVFGAQQAILVRDAAAAEELDSRLQGLCNVLPIMDSKGLEFDDVLVYNFFSQSPAPIGAWEYLSGTTRSNQPPPPVLCSELKLFCQMMWMKQELVKTEPASRMIGRLAASSSKAQWSAKGREYFSHRLYKLAAACFRQAEQINDAKLSTAYHLMSRAKLRSLRGDTPASREELATAATELVSCALLPGIGNPKAIYFHAATCFQAAEKLLPAASAFVKAGRAKDGIHMLFETHDYKGATDLLVDNREAIEADVFEELCQQTRAYLFEHREYKYIELLFDTVDEQIIYARQPQYRTQLKHILADHRRYHELAEEILIERNLADSVKYFVKAYQTHRTRTSILRAVDLTIGYMESVLLVEGTYRKNDQDLVRILVEKVQPFASCAKHDSCLKIDLLHSYLCFDYISIEMIQAWDQDTLTHQCMRTMASYLAIKSNSWLRATSVEILLEYLGAMESYKADIVRIIKENRPSTSLFAQKLLGFAPIESPESSELIFRALRSSLITHRASKGALSISGDEIDRILRNELPKRLQSTLGSFHTASLNSPYVQPRFLSSTPSAHTPFRAPTEISNTGCMEKLHVFDKILGVLDTRILGASDDQCDYTTVGHQWLERIFHVNHSTTGELEQLGSARSRFGLNVVQDWLTRDWTQLRNSPDISGDSITHLLLHFLVRSGLQDELSEHNVSWPAPTGPVSNSDFKTGLVKPLQDLHWGQNYGRIDGAVDVVRFILGRNDRPDAAVMIHFIEALIRDILVHMNPARHPDFDGLLLPLSWARTLARKYKGVYGGCSIEHFRDLCSAIQQMSRELRFGASGHWLVMGEQINSGLVDLLNLRLCWCVSLVIGHMVSVDKDLPLVLEVLQNISSDEMPPNGLCRNSTAFGTYHAFAEANDRNATIVALSQTFQHESLILMLQDPYCYHPARYMTGVQSVSCVDPEEFLGKLSQATSLPSLSTLFEESPDLRCTFQDPDPGDDYSDDGEPRITARYTQRYQISSENACEGSEYWH</sequence>
<accession>A0A8H3GGK6</accession>
<reference evidence="1" key="1">
    <citation type="submission" date="2021-01" db="EMBL/GenBank/DDBJ databases">
        <authorList>
            <person name="Kaushik A."/>
        </authorList>
    </citation>
    <scope>NUCLEOTIDE SEQUENCE</scope>
    <source>
        <strain evidence="1">Type strain: AG8-Rh-89/</strain>
    </source>
</reference>
<dbReference type="EMBL" id="CAJMWZ010002262">
    <property type="protein sequence ID" value="CAE6452197.1"/>
    <property type="molecule type" value="Genomic_DNA"/>
</dbReference>
<dbReference type="PANTHER" id="PTHR21529:SF4">
    <property type="entry name" value="TPR AND ANKYRIN REPEAT-CONTAINING PROTEIN 1"/>
    <property type="match status" value="1"/>
</dbReference>